<gene>
    <name evidence="4" type="primary">LOC112286322</name>
    <name evidence="3" type="ORF">PHYPA_012861</name>
</gene>
<evidence type="ECO:0000313" key="3">
    <source>
        <dbReference type="EMBL" id="PNR48385.1"/>
    </source>
</evidence>
<reference evidence="4" key="3">
    <citation type="submission" date="2020-12" db="UniProtKB">
        <authorList>
            <consortium name="EnsemblPlants"/>
        </authorList>
    </citation>
    <scope>IDENTIFICATION</scope>
</reference>
<evidence type="ECO:0000256" key="1">
    <source>
        <dbReference type="ARBA" id="ARBA00006886"/>
    </source>
</evidence>
<dbReference type="Gramene" id="Pp3c9_18260V3.1">
    <property type="protein sequence ID" value="Pp3c9_18260V3.1"/>
    <property type="gene ID" value="Pp3c9_18260"/>
</dbReference>
<evidence type="ECO:0000313" key="4">
    <source>
        <dbReference type="EnsemblPlants" id="Pp3c9_18260V3.1"/>
    </source>
</evidence>
<dbReference type="RefSeq" id="XP_024383860.1">
    <property type="nucleotide sequence ID" value="XM_024528092.2"/>
</dbReference>
<accession>A0A2K1K3M6</accession>
<dbReference type="KEGG" id="ppp:112286322"/>
<dbReference type="NCBIfam" id="NF005757">
    <property type="entry name" value="PRK07581.1"/>
    <property type="match status" value="1"/>
</dbReference>
<keyword evidence="5" id="KW-1185">Reference proteome</keyword>
<dbReference type="STRING" id="3218.A0A2K1K3M6"/>
<feature type="domain" description="Myb-like" evidence="2">
    <location>
        <begin position="154"/>
        <end position="220"/>
    </location>
</feature>
<dbReference type="PANTHER" id="PTHR32268:SF15">
    <property type="entry name" value="HOMOSERINE ACETYLTRANSFERASE FAMILY PROTEIN (AFU_ORTHOLOGUE AFUA_1G15350)"/>
    <property type="match status" value="1"/>
</dbReference>
<evidence type="ECO:0000313" key="5">
    <source>
        <dbReference type="Proteomes" id="UP000006727"/>
    </source>
</evidence>
<dbReference type="Gramene" id="Pp3c9_18260V3.4">
    <property type="protein sequence ID" value="Pp3c9_18260V3.4"/>
    <property type="gene ID" value="Pp3c9_18260"/>
</dbReference>
<comment type="similarity">
    <text evidence="1">Belongs to the AB hydrolase superfamily. MetX family.</text>
</comment>
<dbReference type="Gramene" id="Pp3c9_18260V3.2">
    <property type="protein sequence ID" value="Pp3c9_18260V3.2"/>
    <property type="gene ID" value="Pp3c9_18260"/>
</dbReference>
<dbReference type="InterPro" id="IPR044822">
    <property type="entry name" value="Myb_DNA-bind_4"/>
</dbReference>
<dbReference type="Pfam" id="PF13837">
    <property type="entry name" value="Myb_DNA-bind_4"/>
    <property type="match status" value="1"/>
</dbReference>
<dbReference type="Proteomes" id="UP000006727">
    <property type="component" value="Chromosome 9"/>
</dbReference>
<dbReference type="EnsemblPlants" id="Pp3c9_18260V3.3">
    <property type="protein sequence ID" value="Pp3c9_18260V3.3"/>
    <property type="gene ID" value="Pp3c9_18260"/>
</dbReference>
<dbReference type="InterPro" id="IPR029058">
    <property type="entry name" value="AB_hydrolase_fold"/>
</dbReference>
<evidence type="ECO:0000259" key="2">
    <source>
        <dbReference type="PROSITE" id="PS50090"/>
    </source>
</evidence>
<reference evidence="3 5" key="1">
    <citation type="journal article" date="2008" name="Science">
        <title>The Physcomitrella genome reveals evolutionary insights into the conquest of land by plants.</title>
        <authorList>
            <person name="Rensing S."/>
            <person name="Lang D."/>
            <person name="Zimmer A."/>
            <person name="Terry A."/>
            <person name="Salamov A."/>
            <person name="Shapiro H."/>
            <person name="Nishiyama T."/>
            <person name="Perroud P.-F."/>
            <person name="Lindquist E."/>
            <person name="Kamisugi Y."/>
            <person name="Tanahashi T."/>
            <person name="Sakakibara K."/>
            <person name="Fujita T."/>
            <person name="Oishi K."/>
            <person name="Shin-I T."/>
            <person name="Kuroki Y."/>
            <person name="Toyoda A."/>
            <person name="Suzuki Y."/>
            <person name="Hashimoto A."/>
            <person name="Yamaguchi K."/>
            <person name="Sugano A."/>
            <person name="Kohara Y."/>
            <person name="Fujiyama A."/>
            <person name="Anterola A."/>
            <person name="Aoki S."/>
            <person name="Ashton N."/>
            <person name="Barbazuk W.B."/>
            <person name="Barker E."/>
            <person name="Bennetzen J."/>
            <person name="Bezanilla M."/>
            <person name="Blankenship R."/>
            <person name="Cho S.H."/>
            <person name="Dutcher S."/>
            <person name="Estelle M."/>
            <person name="Fawcett J.A."/>
            <person name="Gundlach H."/>
            <person name="Hanada K."/>
            <person name="Heyl A."/>
            <person name="Hicks K.A."/>
            <person name="Hugh J."/>
            <person name="Lohr M."/>
            <person name="Mayer K."/>
            <person name="Melkozernov A."/>
            <person name="Murata T."/>
            <person name="Nelson D."/>
            <person name="Pils B."/>
            <person name="Prigge M."/>
            <person name="Reiss B."/>
            <person name="Renner T."/>
            <person name="Rombauts S."/>
            <person name="Rushton P."/>
            <person name="Sanderfoot A."/>
            <person name="Schween G."/>
            <person name="Shiu S.-H."/>
            <person name="Stueber K."/>
            <person name="Theodoulou F.L."/>
            <person name="Tu H."/>
            <person name="Van de Peer Y."/>
            <person name="Verrier P.J."/>
            <person name="Waters E."/>
            <person name="Wood A."/>
            <person name="Yang L."/>
            <person name="Cove D."/>
            <person name="Cuming A."/>
            <person name="Hasebe M."/>
            <person name="Lucas S."/>
            <person name="Mishler D.B."/>
            <person name="Reski R."/>
            <person name="Grigoriev I."/>
            <person name="Quatrano R.S."/>
            <person name="Boore J.L."/>
        </authorList>
    </citation>
    <scope>NUCLEOTIDE SEQUENCE [LARGE SCALE GENOMIC DNA]</scope>
    <source>
        <strain evidence="4 5">cv. Gransden 2004</strain>
    </source>
</reference>
<dbReference type="EnsemblPlants" id="Pp3c9_18260V3.4">
    <property type="protein sequence ID" value="Pp3c9_18260V3.4"/>
    <property type="gene ID" value="Pp3c9_18260"/>
</dbReference>
<dbReference type="Gramene" id="Pp3c9_18260V3.3">
    <property type="protein sequence ID" value="Pp3c9_18260V3.3"/>
    <property type="gene ID" value="Pp3c9_18260"/>
</dbReference>
<protein>
    <recommendedName>
        <fullName evidence="2">Myb-like domain-containing protein</fullName>
    </recommendedName>
</protein>
<dbReference type="EnsemblPlants" id="Pp3c9_18260V3.2">
    <property type="protein sequence ID" value="Pp3c9_18260V3.2"/>
    <property type="gene ID" value="Pp3c9_18260"/>
</dbReference>
<dbReference type="InterPro" id="IPR000073">
    <property type="entry name" value="AB_hydrolase_1"/>
</dbReference>
<dbReference type="PROSITE" id="PS50090">
    <property type="entry name" value="MYB_LIKE"/>
    <property type="match status" value="1"/>
</dbReference>
<dbReference type="PaxDb" id="3218-PP1S89_235V6.1"/>
<dbReference type="AlphaFoldDB" id="A0A2K1K3M6"/>
<dbReference type="EnsemblPlants" id="Pp3c9_18260V3.1">
    <property type="protein sequence ID" value="Pp3c9_18260V3.1"/>
    <property type="gene ID" value="Pp3c9_18260"/>
</dbReference>
<name>A0A2K1K3M6_PHYPA</name>
<proteinExistence type="inferred from homology"/>
<dbReference type="SUPFAM" id="SSF53474">
    <property type="entry name" value="alpha/beta-Hydrolases"/>
    <property type="match status" value="1"/>
</dbReference>
<dbReference type="Pfam" id="PF00561">
    <property type="entry name" value="Abhydrolase_1"/>
    <property type="match status" value="1"/>
</dbReference>
<sequence>MENGIVPVAMRGEHDTGQSIAFEIGSRGLEVDLKIERGERVAMAENVAIDERRTVVEAAHDLVGSSGLDALNHNPGVEHNLEDCENGDRRRGDGVLMVEHKHHEIVMRRDMHAGTEPREAGIVEEEPMGMDEDAPTTPTGLAGGEVDRKDRIYKKGPWSVSEMLVLQSAKREDVVRAGKGAPGIKHRTAQEKWQSIEDYCWSHFVQRSAQQCQDKWESMSAEFKKVKDFECGILPGQKPYWHMTIDERKSVRVPPNFQKEVYTALWEWYDKNRVIEPGTGMVLTNISKIEEMKVHSPIAGGSSSPSGPVSQSRKRLVERAATRVPRKLSRVEGISVPGNLDPRLMTLAEREAYAIFELGDFVLKEGATLRGAKLAYKTWGTINEDRSNAIVYPTWFLGRHWENDWLIGPGMGLDPCKYFIIIPNMLGNGLSTSPSNCSPPYNKARFPKVRVEDNVRAQYRLVTEQFGIRRLKLVLGWSIGAGQAFQWATSFPDMVERILPFGGSARTSPHNFILLEGIKGALTADSAFQDGWYEKLPSKGLRASARVYAGWGFSQSFYWNEVWREIGYSSLEDFLVGFWEGFILDRRDPNNLLTMLWTWQNGNIGLTEGFDGSVEKALASIRAKAIVMPAQQDIIFPVSDEEYEVKFMQNAELRVIPGVWGHFAGAGLNAVDTKFIDNAVRDLLSM</sequence>
<dbReference type="InterPro" id="IPR001005">
    <property type="entry name" value="SANT/Myb"/>
</dbReference>
<organism evidence="3">
    <name type="scientific">Physcomitrium patens</name>
    <name type="common">Spreading-leaved earth moss</name>
    <name type="synonym">Physcomitrella patens</name>
    <dbReference type="NCBI Taxonomy" id="3218"/>
    <lineage>
        <taxon>Eukaryota</taxon>
        <taxon>Viridiplantae</taxon>
        <taxon>Streptophyta</taxon>
        <taxon>Embryophyta</taxon>
        <taxon>Bryophyta</taxon>
        <taxon>Bryophytina</taxon>
        <taxon>Bryopsida</taxon>
        <taxon>Funariidae</taxon>
        <taxon>Funariales</taxon>
        <taxon>Funariaceae</taxon>
        <taxon>Physcomitrium</taxon>
    </lineage>
</organism>
<dbReference type="InterPro" id="IPR008220">
    <property type="entry name" value="HAT_MetX-like"/>
</dbReference>
<reference evidence="3 5" key="2">
    <citation type="journal article" date="2018" name="Plant J.">
        <title>The Physcomitrella patens chromosome-scale assembly reveals moss genome structure and evolution.</title>
        <authorList>
            <person name="Lang D."/>
            <person name="Ullrich K.K."/>
            <person name="Murat F."/>
            <person name="Fuchs J."/>
            <person name="Jenkins J."/>
            <person name="Haas F.B."/>
            <person name="Piednoel M."/>
            <person name="Gundlach H."/>
            <person name="Van Bel M."/>
            <person name="Meyberg R."/>
            <person name="Vives C."/>
            <person name="Morata J."/>
            <person name="Symeonidi A."/>
            <person name="Hiss M."/>
            <person name="Muchero W."/>
            <person name="Kamisugi Y."/>
            <person name="Saleh O."/>
            <person name="Blanc G."/>
            <person name="Decker E.L."/>
            <person name="van Gessel N."/>
            <person name="Grimwood J."/>
            <person name="Hayes R.D."/>
            <person name="Graham S.W."/>
            <person name="Gunter L.E."/>
            <person name="McDaniel S.F."/>
            <person name="Hoernstein S.N.W."/>
            <person name="Larsson A."/>
            <person name="Li F.W."/>
            <person name="Perroud P.F."/>
            <person name="Phillips J."/>
            <person name="Ranjan P."/>
            <person name="Rokshar D.S."/>
            <person name="Rothfels C.J."/>
            <person name="Schneider L."/>
            <person name="Shu S."/>
            <person name="Stevenson D.W."/>
            <person name="Thummler F."/>
            <person name="Tillich M."/>
            <person name="Villarreal Aguilar J.C."/>
            <person name="Widiez T."/>
            <person name="Wong G.K."/>
            <person name="Wymore A."/>
            <person name="Zhang Y."/>
            <person name="Zimmer A.D."/>
            <person name="Quatrano R.S."/>
            <person name="Mayer K.F.X."/>
            <person name="Goodstein D."/>
            <person name="Casacuberta J.M."/>
            <person name="Vandepoele K."/>
            <person name="Reski R."/>
            <person name="Cuming A.C."/>
            <person name="Tuskan G.A."/>
            <person name="Maumus F."/>
            <person name="Salse J."/>
            <person name="Schmutz J."/>
            <person name="Rensing S.A."/>
        </authorList>
    </citation>
    <scope>NUCLEOTIDE SEQUENCE [LARGE SCALE GENOMIC DNA]</scope>
    <source>
        <strain evidence="4 5">cv. Gransden 2004</strain>
    </source>
</reference>
<dbReference type="PANTHER" id="PTHR32268">
    <property type="entry name" value="HOMOSERINE O-ACETYLTRANSFERASE"/>
    <property type="match status" value="1"/>
</dbReference>
<dbReference type="OrthoDB" id="9972683at2759"/>
<dbReference type="EMBL" id="ABEU02000009">
    <property type="protein sequence ID" value="PNR48385.1"/>
    <property type="molecule type" value="Genomic_DNA"/>
</dbReference>
<dbReference type="GO" id="GO:0016747">
    <property type="term" value="F:acyltransferase activity, transferring groups other than amino-acyl groups"/>
    <property type="evidence" value="ECO:0007669"/>
    <property type="project" value="InterPro"/>
</dbReference>
<dbReference type="Gene3D" id="1.10.10.60">
    <property type="entry name" value="Homeodomain-like"/>
    <property type="match status" value="1"/>
</dbReference>
<dbReference type="GeneID" id="112286322"/>
<dbReference type="Gene3D" id="3.40.50.1820">
    <property type="entry name" value="alpha/beta hydrolase"/>
    <property type="match status" value="1"/>
</dbReference>